<dbReference type="EMBL" id="CP012159">
    <property type="protein sequence ID" value="AKT38719.1"/>
    <property type="molecule type" value="Genomic_DNA"/>
</dbReference>
<protein>
    <submittedName>
        <fullName evidence="2">Endonuclease DDE</fullName>
    </submittedName>
</protein>
<dbReference type="InterPro" id="IPR036397">
    <property type="entry name" value="RNaseH_sf"/>
</dbReference>
<dbReference type="KEGG" id="ccro:CMC5_028630"/>
<gene>
    <name evidence="2" type="ORF">CMC5_028630</name>
</gene>
<evidence type="ECO:0000313" key="3">
    <source>
        <dbReference type="Proteomes" id="UP000067626"/>
    </source>
</evidence>
<keyword evidence="2" id="KW-0540">Nuclease</keyword>
<dbReference type="AlphaFoldDB" id="A0A0K1ECZ7"/>
<keyword evidence="2" id="KW-0378">Hydrolase</keyword>
<proteinExistence type="predicted"/>
<dbReference type="STRING" id="52.CMC5_028630"/>
<dbReference type="NCBIfam" id="NF033545">
    <property type="entry name" value="transpos_IS630"/>
    <property type="match status" value="1"/>
</dbReference>
<organism evidence="2 3">
    <name type="scientific">Chondromyces crocatus</name>
    <dbReference type="NCBI Taxonomy" id="52"/>
    <lineage>
        <taxon>Bacteria</taxon>
        <taxon>Pseudomonadati</taxon>
        <taxon>Myxococcota</taxon>
        <taxon>Polyangia</taxon>
        <taxon>Polyangiales</taxon>
        <taxon>Polyangiaceae</taxon>
        <taxon>Chondromyces</taxon>
    </lineage>
</organism>
<keyword evidence="2" id="KW-0255">Endonuclease</keyword>
<evidence type="ECO:0000259" key="1">
    <source>
        <dbReference type="Pfam" id="PF13358"/>
    </source>
</evidence>
<dbReference type="Proteomes" id="UP000067626">
    <property type="component" value="Chromosome"/>
</dbReference>
<sequence>MGIPVTQWSISLLGEHVRSLKLQVSDSSVRRILNDAELQPHRQRMWMTSQDDEFRSKRDDVLRVYYDSPAHEHIICVDEKTGMQALERRYPDYPMQAGRPVRREFEYIRHGTVTLMGAYDVRRGKLFGFHAERHDSATFVDLLDWVDTCYPKERGHIIMDNLSAHTTEDVLEWFEAHPRWQRHFTPKHASWLNQIECAFSDLERQVLARGSFASKQDLQQKVHAYMG</sequence>
<dbReference type="Pfam" id="PF13358">
    <property type="entry name" value="DDE_3"/>
    <property type="match status" value="1"/>
</dbReference>
<dbReference type="Gene3D" id="3.30.420.10">
    <property type="entry name" value="Ribonuclease H-like superfamily/Ribonuclease H"/>
    <property type="match status" value="1"/>
</dbReference>
<feature type="domain" description="Tc1-like transposase DDE" evidence="1">
    <location>
        <begin position="74"/>
        <end position="219"/>
    </location>
</feature>
<dbReference type="InterPro" id="IPR047655">
    <property type="entry name" value="Transpos_IS630-like"/>
</dbReference>
<evidence type="ECO:0000313" key="2">
    <source>
        <dbReference type="EMBL" id="AKT38719.1"/>
    </source>
</evidence>
<dbReference type="InterPro" id="IPR038717">
    <property type="entry name" value="Tc1-like_DDE_dom"/>
</dbReference>
<keyword evidence="3" id="KW-1185">Reference proteome</keyword>
<dbReference type="GO" id="GO:0004519">
    <property type="term" value="F:endonuclease activity"/>
    <property type="evidence" value="ECO:0007669"/>
    <property type="project" value="UniProtKB-KW"/>
</dbReference>
<dbReference type="GO" id="GO:0003676">
    <property type="term" value="F:nucleic acid binding"/>
    <property type="evidence" value="ECO:0007669"/>
    <property type="project" value="InterPro"/>
</dbReference>
<accession>A0A0K1ECZ7</accession>
<reference evidence="2 3" key="1">
    <citation type="submission" date="2015-07" db="EMBL/GenBank/DDBJ databases">
        <title>Genome analysis of myxobacterium Chondromyces crocatus Cm c5 reveals a high potential for natural compound synthesis and the genetic basis for the loss of fruiting body formation.</title>
        <authorList>
            <person name="Zaburannyi N."/>
            <person name="Bunk B."/>
            <person name="Maier J."/>
            <person name="Overmann J."/>
            <person name="Mueller R."/>
        </authorList>
    </citation>
    <scope>NUCLEOTIDE SEQUENCE [LARGE SCALE GENOMIC DNA]</scope>
    <source>
        <strain evidence="2 3">Cm c5</strain>
    </source>
</reference>
<name>A0A0K1ECZ7_CHOCO</name>